<keyword evidence="2" id="KW-1185">Reference proteome</keyword>
<sequence length="103" mass="11501">MSSSLLLFWKTESVSASYTFLLAVRSQYLVDGKGSVPKRSSSPRKATKSRSLQRMFSYEAQILKKLVFSSNNFESMTPIPSAPMRGCLTLDGIFNVHRSYVPG</sequence>
<organism evidence="1 2">
    <name type="scientific">Araneus ventricosus</name>
    <name type="common">Orbweaver spider</name>
    <name type="synonym">Epeira ventricosa</name>
    <dbReference type="NCBI Taxonomy" id="182803"/>
    <lineage>
        <taxon>Eukaryota</taxon>
        <taxon>Metazoa</taxon>
        <taxon>Ecdysozoa</taxon>
        <taxon>Arthropoda</taxon>
        <taxon>Chelicerata</taxon>
        <taxon>Arachnida</taxon>
        <taxon>Araneae</taxon>
        <taxon>Araneomorphae</taxon>
        <taxon>Entelegynae</taxon>
        <taxon>Araneoidea</taxon>
        <taxon>Araneidae</taxon>
        <taxon>Araneus</taxon>
    </lineage>
</organism>
<proteinExistence type="predicted"/>
<accession>A0A4Y2FXW5</accession>
<name>A0A4Y2FXW5_ARAVE</name>
<evidence type="ECO:0000313" key="2">
    <source>
        <dbReference type="Proteomes" id="UP000499080"/>
    </source>
</evidence>
<dbReference type="AlphaFoldDB" id="A0A4Y2FXW5"/>
<protein>
    <submittedName>
        <fullName evidence="1">Uncharacterized protein</fullName>
    </submittedName>
</protein>
<evidence type="ECO:0000313" key="1">
    <source>
        <dbReference type="EMBL" id="GBM46382.1"/>
    </source>
</evidence>
<dbReference type="EMBL" id="BGPR01001134">
    <property type="protein sequence ID" value="GBM46382.1"/>
    <property type="molecule type" value="Genomic_DNA"/>
</dbReference>
<dbReference type="Proteomes" id="UP000499080">
    <property type="component" value="Unassembled WGS sequence"/>
</dbReference>
<gene>
    <name evidence="1" type="ORF">AVEN_65980_1</name>
</gene>
<comment type="caution">
    <text evidence="1">The sequence shown here is derived from an EMBL/GenBank/DDBJ whole genome shotgun (WGS) entry which is preliminary data.</text>
</comment>
<reference evidence="1 2" key="1">
    <citation type="journal article" date="2019" name="Sci. Rep.">
        <title>Orb-weaving spider Araneus ventricosus genome elucidates the spidroin gene catalogue.</title>
        <authorList>
            <person name="Kono N."/>
            <person name="Nakamura H."/>
            <person name="Ohtoshi R."/>
            <person name="Moran D.A.P."/>
            <person name="Shinohara A."/>
            <person name="Yoshida Y."/>
            <person name="Fujiwara M."/>
            <person name="Mori M."/>
            <person name="Tomita M."/>
            <person name="Arakawa K."/>
        </authorList>
    </citation>
    <scope>NUCLEOTIDE SEQUENCE [LARGE SCALE GENOMIC DNA]</scope>
</reference>